<feature type="compositionally biased region" description="Polar residues" evidence="1">
    <location>
        <begin position="249"/>
        <end position="266"/>
    </location>
</feature>
<dbReference type="Proteomes" id="UP000799118">
    <property type="component" value="Unassembled WGS sequence"/>
</dbReference>
<feature type="compositionally biased region" description="Polar residues" evidence="1">
    <location>
        <begin position="513"/>
        <end position="529"/>
    </location>
</feature>
<feature type="compositionally biased region" description="Polar residues" evidence="1">
    <location>
        <begin position="1"/>
        <end position="10"/>
    </location>
</feature>
<dbReference type="AlphaFoldDB" id="A0A6A4I329"/>
<evidence type="ECO:0000313" key="3">
    <source>
        <dbReference type="Proteomes" id="UP000799118"/>
    </source>
</evidence>
<protein>
    <submittedName>
        <fullName evidence="2">Uncharacterized protein</fullName>
    </submittedName>
</protein>
<dbReference type="OrthoDB" id="10688063at2759"/>
<feature type="region of interest" description="Disordered" evidence="1">
    <location>
        <begin position="186"/>
        <end position="331"/>
    </location>
</feature>
<dbReference type="EMBL" id="ML769421">
    <property type="protein sequence ID" value="KAE9403828.1"/>
    <property type="molecule type" value="Genomic_DNA"/>
</dbReference>
<evidence type="ECO:0000256" key="1">
    <source>
        <dbReference type="SAM" id="MobiDB-lite"/>
    </source>
</evidence>
<feature type="compositionally biased region" description="Pro residues" evidence="1">
    <location>
        <begin position="13"/>
        <end position="22"/>
    </location>
</feature>
<name>A0A6A4I329_9AGAR</name>
<proteinExistence type="predicted"/>
<feature type="compositionally biased region" description="Basic and acidic residues" evidence="1">
    <location>
        <begin position="481"/>
        <end position="495"/>
    </location>
</feature>
<feature type="compositionally biased region" description="Low complexity" evidence="1">
    <location>
        <begin position="583"/>
        <end position="593"/>
    </location>
</feature>
<accession>A0A6A4I329</accession>
<feature type="compositionally biased region" description="Basic and acidic residues" evidence="1">
    <location>
        <begin position="594"/>
        <end position="627"/>
    </location>
</feature>
<feature type="compositionally biased region" description="Polar residues" evidence="1">
    <location>
        <begin position="452"/>
        <end position="461"/>
    </location>
</feature>
<gene>
    <name evidence="2" type="ORF">BT96DRAFT_917215</name>
</gene>
<feature type="compositionally biased region" description="Basic and acidic residues" evidence="1">
    <location>
        <begin position="71"/>
        <end position="83"/>
    </location>
</feature>
<feature type="compositionally biased region" description="Low complexity" evidence="1">
    <location>
        <begin position="646"/>
        <end position="662"/>
    </location>
</feature>
<evidence type="ECO:0000313" key="2">
    <source>
        <dbReference type="EMBL" id="KAE9403828.1"/>
    </source>
</evidence>
<keyword evidence="3" id="KW-1185">Reference proteome</keyword>
<reference evidence="2" key="1">
    <citation type="journal article" date="2019" name="Environ. Microbiol.">
        <title>Fungal ecological strategies reflected in gene transcription - a case study of two litter decomposers.</title>
        <authorList>
            <person name="Barbi F."/>
            <person name="Kohler A."/>
            <person name="Barry K."/>
            <person name="Baskaran P."/>
            <person name="Daum C."/>
            <person name="Fauchery L."/>
            <person name="Ihrmark K."/>
            <person name="Kuo A."/>
            <person name="LaButti K."/>
            <person name="Lipzen A."/>
            <person name="Morin E."/>
            <person name="Grigoriev I.V."/>
            <person name="Henrissat B."/>
            <person name="Lindahl B."/>
            <person name="Martin F."/>
        </authorList>
    </citation>
    <scope>NUCLEOTIDE SEQUENCE</scope>
    <source>
        <strain evidence="2">JB14</strain>
    </source>
</reference>
<feature type="compositionally biased region" description="Basic and acidic residues" evidence="1">
    <location>
        <begin position="93"/>
        <end position="113"/>
    </location>
</feature>
<feature type="compositionally biased region" description="Basic and acidic residues" evidence="1">
    <location>
        <begin position="31"/>
        <end position="51"/>
    </location>
</feature>
<feature type="region of interest" description="Disordered" evidence="1">
    <location>
        <begin position="686"/>
        <end position="766"/>
    </location>
</feature>
<feature type="region of interest" description="Disordered" evidence="1">
    <location>
        <begin position="441"/>
        <end position="665"/>
    </location>
</feature>
<sequence length="804" mass="85179">MTRTPPQATEPQIPLPPSPSPLKPLEVPLLLEEKTKRRFGENEISNDRANIDMDEGSDGGSVKTLEESWDDETRVDNNEHEHDDFDDILTTETDEKHPPRMDDVSSDRERDAEPLGNVDESVPAAVDSAAIAAPTEDVTLTWSHLKESDDTKTALDAAHGVELPIDDALASEPVASASVLDAALGDMSHESPTTSPVAADDTDQTALVLGADSQPESDMKTTGDEIPAVVDTDDTNYAVPDSCVDAVSGLSQEPETDQAAHNSVSETPLAGSTEPSQELPIITGENTEDIDQAVSDSLLQKPVGDTAEFSQELPNPTGEDAEDTNQATADSFLQEEPVGDTTEFSQELPIPGENVQAEVDSSLQEPVGETAEFLPELPNPTGDNAEDAVTDSFVQEEPVGDTMELSQELPIVTASENAEEAHDSFAVDPVILSQEPSIEVHPWDNLAAADDATSSHQTADQTPPPVPSKDEIQVATVDNHSPIEKKKEVDEHLEAELPGSDCLTPVPEKDSMDSSLQSHAESSLTSLGDESTPGDDPASSDENGSKDQELSQASEAEVNLTTPLLDTAASLPEAEDIHAQTNEPSAEAEASSESPEKVNDVTGDEKVGISESKDNEDAEDPLPKPDADETMSPTVDEAITQPLTVSAASPTSDSAAPDSDTTLFEGLKPDFFQSFTVNFGDLTGETQTEPFIEKPGALDESILQQDSTVSSGGGDTVADAEPGVSEDAAGTGPSFSSTTHDSESSDTKDYSHLWPEDAGQSSAGIARDAVNNLDLSAFDDEDETELYFDSPEAPHDEGAFFLAE</sequence>
<feature type="compositionally biased region" description="Polar residues" evidence="1">
    <location>
        <begin position="550"/>
        <end position="564"/>
    </location>
</feature>
<feature type="region of interest" description="Disordered" evidence="1">
    <location>
        <begin position="1"/>
        <end position="125"/>
    </location>
</feature>
<organism evidence="2 3">
    <name type="scientific">Gymnopus androsaceus JB14</name>
    <dbReference type="NCBI Taxonomy" id="1447944"/>
    <lineage>
        <taxon>Eukaryota</taxon>
        <taxon>Fungi</taxon>
        <taxon>Dikarya</taxon>
        <taxon>Basidiomycota</taxon>
        <taxon>Agaricomycotina</taxon>
        <taxon>Agaricomycetes</taxon>
        <taxon>Agaricomycetidae</taxon>
        <taxon>Agaricales</taxon>
        <taxon>Marasmiineae</taxon>
        <taxon>Omphalotaceae</taxon>
        <taxon>Gymnopus</taxon>
    </lineage>
</organism>
<feature type="compositionally biased region" description="Basic and acidic residues" evidence="1">
    <location>
        <begin position="740"/>
        <end position="755"/>
    </location>
</feature>